<accession>A0ABR9JQF3</accession>
<dbReference type="EMBL" id="JADBDZ010000001">
    <property type="protein sequence ID" value="MBE1532796.1"/>
    <property type="molecule type" value="Genomic_DNA"/>
</dbReference>
<protein>
    <recommendedName>
        <fullName evidence="3">DUF1876 domain-containing protein</fullName>
    </recommendedName>
</protein>
<name>A0ABR9JQF3_9ACTN</name>
<evidence type="ECO:0008006" key="3">
    <source>
        <dbReference type="Google" id="ProtNLM"/>
    </source>
</evidence>
<evidence type="ECO:0000313" key="2">
    <source>
        <dbReference type="Proteomes" id="UP000627838"/>
    </source>
</evidence>
<dbReference type="Proteomes" id="UP000627838">
    <property type="component" value="Unassembled WGS sequence"/>
</dbReference>
<proteinExistence type="predicted"/>
<sequence length="65" mass="6823">MHWWSQQACDAAAEAQAADPSPANLMAAAQVQALVSMAEALHRIASVLEDRDGAEGPAPLTVRPK</sequence>
<organism evidence="1 2">
    <name type="scientific">Actinomadura algeriensis</name>
    <dbReference type="NCBI Taxonomy" id="1679523"/>
    <lineage>
        <taxon>Bacteria</taxon>
        <taxon>Bacillati</taxon>
        <taxon>Actinomycetota</taxon>
        <taxon>Actinomycetes</taxon>
        <taxon>Streptosporangiales</taxon>
        <taxon>Thermomonosporaceae</taxon>
        <taxon>Actinomadura</taxon>
    </lineage>
</organism>
<gene>
    <name evidence="1" type="ORF">H4W34_002629</name>
</gene>
<dbReference type="RefSeq" id="WP_192759439.1">
    <property type="nucleotide sequence ID" value="NZ_JADBDZ010000001.1"/>
</dbReference>
<comment type="caution">
    <text evidence="1">The sequence shown here is derived from an EMBL/GenBank/DDBJ whole genome shotgun (WGS) entry which is preliminary data.</text>
</comment>
<evidence type="ECO:0000313" key="1">
    <source>
        <dbReference type="EMBL" id="MBE1532796.1"/>
    </source>
</evidence>
<reference evidence="1 2" key="1">
    <citation type="submission" date="2020-10" db="EMBL/GenBank/DDBJ databases">
        <title>Sequencing the genomes of 1000 actinobacteria strains.</title>
        <authorList>
            <person name="Klenk H.-P."/>
        </authorList>
    </citation>
    <scope>NUCLEOTIDE SEQUENCE [LARGE SCALE GENOMIC DNA]</scope>
    <source>
        <strain evidence="1 2">DSM 46744</strain>
    </source>
</reference>
<keyword evidence="2" id="KW-1185">Reference proteome</keyword>